<comment type="caution">
    <text evidence="1">The sequence shown here is derived from an EMBL/GenBank/DDBJ whole genome shotgun (WGS) entry which is preliminary data.</text>
</comment>
<evidence type="ECO:0000313" key="2">
    <source>
        <dbReference type="Proteomes" id="UP000829685"/>
    </source>
</evidence>
<reference evidence="1" key="1">
    <citation type="submission" date="2021-03" db="EMBL/GenBank/DDBJ databases">
        <title>Revisited historic fungal species revealed as producer of novel bioactive compounds through whole genome sequencing and comparative genomics.</title>
        <authorList>
            <person name="Vignolle G.A."/>
            <person name="Hochenegger N."/>
            <person name="Mach R.L."/>
            <person name="Mach-Aigner A.R."/>
            <person name="Javad Rahimi M."/>
            <person name="Salim K.A."/>
            <person name="Chan C.M."/>
            <person name="Lim L.B.L."/>
            <person name="Cai F."/>
            <person name="Druzhinina I.S."/>
            <person name="U'Ren J.M."/>
            <person name="Derntl C."/>
        </authorList>
    </citation>
    <scope>NUCLEOTIDE SEQUENCE</scope>
    <source>
        <strain evidence="1">TUCIM 5799</strain>
    </source>
</reference>
<dbReference type="Proteomes" id="UP000829685">
    <property type="component" value="Unassembled WGS sequence"/>
</dbReference>
<evidence type="ECO:0000313" key="1">
    <source>
        <dbReference type="EMBL" id="KAI1863602.1"/>
    </source>
</evidence>
<name>A0A9Q0ALW4_9PEZI</name>
<proteinExistence type="predicted"/>
<gene>
    <name evidence="1" type="ORF">JX265_008819</name>
</gene>
<dbReference type="AlphaFoldDB" id="A0A9Q0ALW4"/>
<sequence length="173" mass="18348">MPESGRHGPGENATQFPASPALQSARLHAWHLVCTQNRNGHKIVGTAVKGRGTPGTPPLAQLSGSESGNGTLFDLGQSAESPGHPYKLGCPISSAVEKPPMYLVHPPIPRHRLAARVHIAQPGSRAASNREQPWLNHATTMMCIPIPGLAKPTTADVWYHSGCSPYVGIAYIS</sequence>
<organism evidence="1 2">
    <name type="scientific">Neoarthrinium moseri</name>
    <dbReference type="NCBI Taxonomy" id="1658444"/>
    <lineage>
        <taxon>Eukaryota</taxon>
        <taxon>Fungi</taxon>
        <taxon>Dikarya</taxon>
        <taxon>Ascomycota</taxon>
        <taxon>Pezizomycotina</taxon>
        <taxon>Sordariomycetes</taxon>
        <taxon>Xylariomycetidae</taxon>
        <taxon>Amphisphaeriales</taxon>
        <taxon>Apiosporaceae</taxon>
        <taxon>Neoarthrinium</taxon>
    </lineage>
</organism>
<protein>
    <submittedName>
        <fullName evidence="1">Uncharacterized protein</fullName>
    </submittedName>
</protein>
<accession>A0A9Q0ALW4</accession>
<keyword evidence="2" id="KW-1185">Reference proteome</keyword>
<dbReference type="EMBL" id="JAFIMR010000025">
    <property type="protein sequence ID" value="KAI1863602.1"/>
    <property type="molecule type" value="Genomic_DNA"/>
</dbReference>